<sequence length="67" mass="7795">ADIVFLYETYTSWNYCYYLLPCCKLELEGWFSIIISTCLVHSGKSKCLFFFIHVGSLISPLTKFLMP</sequence>
<reference evidence="1 2" key="1">
    <citation type="submission" date="2024-04" db="EMBL/GenBank/DDBJ databases">
        <authorList>
            <person name="Rising A."/>
            <person name="Reimegard J."/>
            <person name="Sonavane S."/>
            <person name="Akerstrom W."/>
            <person name="Nylinder S."/>
            <person name="Hedman E."/>
            <person name="Kallberg Y."/>
        </authorList>
    </citation>
    <scope>NUCLEOTIDE SEQUENCE [LARGE SCALE GENOMIC DNA]</scope>
</reference>
<evidence type="ECO:0000313" key="2">
    <source>
        <dbReference type="Proteomes" id="UP001497382"/>
    </source>
</evidence>
<dbReference type="EMBL" id="CAXIEN010000053">
    <property type="protein sequence ID" value="CAL1271308.1"/>
    <property type="molecule type" value="Genomic_DNA"/>
</dbReference>
<organism evidence="1 2">
    <name type="scientific">Larinioides sclopetarius</name>
    <dbReference type="NCBI Taxonomy" id="280406"/>
    <lineage>
        <taxon>Eukaryota</taxon>
        <taxon>Metazoa</taxon>
        <taxon>Ecdysozoa</taxon>
        <taxon>Arthropoda</taxon>
        <taxon>Chelicerata</taxon>
        <taxon>Arachnida</taxon>
        <taxon>Araneae</taxon>
        <taxon>Araneomorphae</taxon>
        <taxon>Entelegynae</taxon>
        <taxon>Araneoidea</taxon>
        <taxon>Araneidae</taxon>
        <taxon>Larinioides</taxon>
    </lineage>
</organism>
<keyword evidence="2" id="KW-1185">Reference proteome</keyword>
<comment type="caution">
    <text evidence="1">The sequence shown here is derived from an EMBL/GenBank/DDBJ whole genome shotgun (WGS) entry which is preliminary data.</text>
</comment>
<protein>
    <submittedName>
        <fullName evidence="1">Uncharacterized protein</fullName>
    </submittedName>
</protein>
<proteinExistence type="predicted"/>
<feature type="non-terminal residue" evidence="1">
    <location>
        <position position="1"/>
    </location>
</feature>
<dbReference type="Proteomes" id="UP001497382">
    <property type="component" value="Unassembled WGS sequence"/>
</dbReference>
<accession>A0AAV1ZHV2</accession>
<gene>
    <name evidence="1" type="ORF">LARSCL_LOCUS5752</name>
</gene>
<dbReference type="AlphaFoldDB" id="A0AAV1ZHV2"/>
<feature type="non-terminal residue" evidence="1">
    <location>
        <position position="67"/>
    </location>
</feature>
<evidence type="ECO:0000313" key="1">
    <source>
        <dbReference type="EMBL" id="CAL1271308.1"/>
    </source>
</evidence>
<name>A0AAV1ZHV2_9ARAC</name>